<organism evidence="1 2">
    <name type="scientific">Rhodocyclus tenuis</name>
    <name type="common">Rhodospirillum tenue</name>
    <dbReference type="NCBI Taxonomy" id="1066"/>
    <lineage>
        <taxon>Bacteria</taxon>
        <taxon>Pseudomonadati</taxon>
        <taxon>Pseudomonadota</taxon>
        <taxon>Betaproteobacteria</taxon>
        <taxon>Rhodocyclales</taxon>
        <taxon>Rhodocyclaceae</taxon>
        <taxon>Rhodocyclus</taxon>
    </lineage>
</organism>
<dbReference type="Proteomes" id="UP000587070">
    <property type="component" value="Unassembled WGS sequence"/>
</dbReference>
<dbReference type="RefSeq" id="WP_153118081.1">
    <property type="nucleotide sequence ID" value="NZ_JACIGE010000020.1"/>
</dbReference>
<protein>
    <submittedName>
        <fullName evidence="1">Uncharacterized protein</fullName>
    </submittedName>
</protein>
<reference evidence="1 2" key="1">
    <citation type="submission" date="2020-08" db="EMBL/GenBank/DDBJ databases">
        <title>Genome sequencing of Purple Non-Sulfur Bacteria from various extreme environments.</title>
        <authorList>
            <person name="Mayer M."/>
        </authorList>
    </citation>
    <scope>NUCLEOTIDE SEQUENCE [LARGE SCALE GENOMIC DNA]</scope>
    <source>
        <strain evidence="1 2">2761</strain>
    </source>
</reference>
<dbReference type="AlphaFoldDB" id="A0A840GET6"/>
<keyword evidence="2" id="KW-1185">Reference proteome</keyword>
<sequence length="93" mass="10440">MGSTKWIVSVTRDEISCPLDNSIVKPTIRLLATHVLVYVARNFGPSMSEAYIYMPVPVRLLVQGMKDQPIEREIRLFATLLSASAIELTAHRI</sequence>
<proteinExistence type="predicted"/>
<accession>A0A840GET6</accession>
<evidence type="ECO:0000313" key="2">
    <source>
        <dbReference type="Proteomes" id="UP000587070"/>
    </source>
</evidence>
<comment type="caution">
    <text evidence="1">The sequence shown here is derived from an EMBL/GenBank/DDBJ whole genome shotgun (WGS) entry which is preliminary data.</text>
</comment>
<evidence type="ECO:0000313" key="1">
    <source>
        <dbReference type="EMBL" id="MBB4249148.1"/>
    </source>
</evidence>
<dbReference type="EMBL" id="JACIGE010000020">
    <property type="protein sequence ID" value="MBB4249148.1"/>
    <property type="molecule type" value="Genomic_DNA"/>
</dbReference>
<gene>
    <name evidence="1" type="ORF">GGD90_003552</name>
</gene>
<name>A0A840GET6_RHOTE</name>